<proteinExistence type="predicted"/>
<dbReference type="OrthoDB" id="2283746at2759"/>
<dbReference type="Proteomes" id="UP000014254">
    <property type="component" value="Unassembled WGS sequence"/>
</dbReference>
<dbReference type="eggNOG" id="ENOG502TJR0">
    <property type="taxonomic scope" value="Eukaryota"/>
</dbReference>
<dbReference type="AlphaFoldDB" id="S2J920"/>
<gene>
    <name evidence="1" type="ORF">HMPREF1544_07051</name>
</gene>
<dbReference type="STRING" id="1220926.S2J920"/>
<dbReference type="EMBL" id="KE123995">
    <property type="protein sequence ID" value="EPB86149.1"/>
    <property type="molecule type" value="Genomic_DNA"/>
</dbReference>
<keyword evidence="2" id="KW-1185">Reference proteome</keyword>
<evidence type="ECO:0000313" key="1">
    <source>
        <dbReference type="EMBL" id="EPB86149.1"/>
    </source>
</evidence>
<name>S2J920_MUCC1</name>
<protein>
    <submittedName>
        <fullName evidence="1">Uncharacterized protein</fullName>
    </submittedName>
</protein>
<organism evidence="1 2">
    <name type="scientific">Mucor circinelloides f. circinelloides (strain 1006PhL)</name>
    <name type="common">Mucormycosis agent</name>
    <name type="synonym">Calyptromyces circinelloides</name>
    <dbReference type="NCBI Taxonomy" id="1220926"/>
    <lineage>
        <taxon>Eukaryota</taxon>
        <taxon>Fungi</taxon>
        <taxon>Fungi incertae sedis</taxon>
        <taxon>Mucoromycota</taxon>
        <taxon>Mucoromycotina</taxon>
        <taxon>Mucoromycetes</taxon>
        <taxon>Mucorales</taxon>
        <taxon>Mucorineae</taxon>
        <taxon>Mucoraceae</taxon>
        <taxon>Mucor</taxon>
    </lineage>
</organism>
<dbReference type="InParanoid" id="S2J920"/>
<evidence type="ECO:0000313" key="2">
    <source>
        <dbReference type="Proteomes" id="UP000014254"/>
    </source>
</evidence>
<accession>S2J920</accession>
<dbReference type="VEuPathDB" id="FungiDB:HMPREF1544_07051"/>
<sequence>MGSKPDMCIRLVSGGGKQLKFGACAAASYYDGSTDRKYHYESTIKLPKMLKDVLFDLCEYVDWDVQKTKQIEVEGCMQSGLVIDELLAIIHPKDTVVVMNQI</sequence>
<reference evidence="2" key="1">
    <citation type="submission" date="2013-05" db="EMBL/GenBank/DDBJ databases">
        <title>The Genome sequence of Mucor circinelloides f. circinelloides 1006PhL.</title>
        <authorList>
            <consortium name="The Broad Institute Genomics Platform"/>
            <person name="Cuomo C."/>
            <person name="Earl A."/>
            <person name="Findley K."/>
            <person name="Lee S.C."/>
            <person name="Walker B."/>
            <person name="Young S."/>
            <person name="Zeng Q."/>
            <person name="Gargeya S."/>
            <person name="Fitzgerald M."/>
            <person name="Haas B."/>
            <person name="Abouelleil A."/>
            <person name="Allen A.W."/>
            <person name="Alvarado L."/>
            <person name="Arachchi H.M."/>
            <person name="Berlin A.M."/>
            <person name="Chapman S.B."/>
            <person name="Gainer-Dewar J."/>
            <person name="Goldberg J."/>
            <person name="Griggs A."/>
            <person name="Gujja S."/>
            <person name="Hansen M."/>
            <person name="Howarth C."/>
            <person name="Imamovic A."/>
            <person name="Ireland A."/>
            <person name="Larimer J."/>
            <person name="McCowan C."/>
            <person name="Murphy C."/>
            <person name="Pearson M."/>
            <person name="Poon T.W."/>
            <person name="Priest M."/>
            <person name="Roberts A."/>
            <person name="Saif S."/>
            <person name="Shea T."/>
            <person name="Sisk P."/>
            <person name="Sykes S."/>
            <person name="Wortman J."/>
            <person name="Nusbaum C."/>
            <person name="Birren B."/>
        </authorList>
    </citation>
    <scope>NUCLEOTIDE SEQUENCE [LARGE SCALE GENOMIC DNA]</scope>
    <source>
        <strain evidence="2">1006PhL</strain>
    </source>
</reference>